<gene>
    <name evidence="2" type="ORF">MNBD_CHLOROFLEXI01-4719</name>
</gene>
<proteinExistence type="predicted"/>
<feature type="transmembrane region" description="Helical" evidence="1">
    <location>
        <begin position="9"/>
        <end position="28"/>
    </location>
</feature>
<sequence>MISRQKQTLFLLGFTAVFIGYLMVWLPGPSAGLRFLGFEMGEWSKFLGVGVKRNWFYLPPLTLALMMLFFTVGWENGRYQTWLFRGVAVVVSWLAFPALEDLLGPTKSDYFSRVAGVGLVLLVALAVSWWVRQPRFGYWGMALVALVGLLWPSLIFWEVRPFASQIMQVQLGIGPGFWLNLLGHAAVLILAVSYLTKKEHTKH</sequence>
<protein>
    <submittedName>
        <fullName evidence="2">Uncharacterized protein</fullName>
    </submittedName>
</protein>
<name>A0A3B0UTC6_9ZZZZ</name>
<keyword evidence="1" id="KW-0472">Membrane</keyword>
<reference evidence="2" key="1">
    <citation type="submission" date="2018-06" db="EMBL/GenBank/DDBJ databases">
        <authorList>
            <person name="Zhirakovskaya E."/>
        </authorList>
    </citation>
    <scope>NUCLEOTIDE SEQUENCE</scope>
</reference>
<dbReference type="EMBL" id="UOEU01000532">
    <property type="protein sequence ID" value="VAW34351.1"/>
    <property type="molecule type" value="Genomic_DNA"/>
</dbReference>
<keyword evidence="1" id="KW-1133">Transmembrane helix</keyword>
<keyword evidence="1" id="KW-0812">Transmembrane</keyword>
<feature type="transmembrane region" description="Helical" evidence="1">
    <location>
        <begin position="82"/>
        <end position="99"/>
    </location>
</feature>
<evidence type="ECO:0000313" key="2">
    <source>
        <dbReference type="EMBL" id="VAW34351.1"/>
    </source>
</evidence>
<feature type="transmembrane region" description="Helical" evidence="1">
    <location>
        <begin position="111"/>
        <end position="131"/>
    </location>
</feature>
<organism evidence="2">
    <name type="scientific">hydrothermal vent metagenome</name>
    <dbReference type="NCBI Taxonomy" id="652676"/>
    <lineage>
        <taxon>unclassified sequences</taxon>
        <taxon>metagenomes</taxon>
        <taxon>ecological metagenomes</taxon>
    </lineage>
</organism>
<feature type="transmembrane region" description="Helical" evidence="1">
    <location>
        <begin position="55"/>
        <end position="75"/>
    </location>
</feature>
<feature type="transmembrane region" description="Helical" evidence="1">
    <location>
        <begin position="138"/>
        <end position="157"/>
    </location>
</feature>
<dbReference type="AlphaFoldDB" id="A0A3B0UTC6"/>
<feature type="transmembrane region" description="Helical" evidence="1">
    <location>
        <begin position="177"/>
        <end position="196"/>
    </location>
</feature>
<accession>A0A3B0UTC6</accession>
<evidence type="ECO:0000256" key="1">
    <source>
        <dbReference type="SAM" id="Phobius"/>
    </source>
</evidence>